<dbReference type="InterPro" id="IPR026961">
    <property type="entry name" value="PGG_dom"/>
</dbReference>
<keyword evidence="2 8" id="KW-0812">Transmembrane</keyword>
<reference evidence="10" key="2">
    <citation type="submission" date="2020-10" db="EMBL/GenBank/DDBJ databases">
        <authorList>
            <person name="Cooper E.A."/>
            <person name="Brenton Z.W."/>
            <person name="Flinn B.S."/>
            <person name="Jenkins J."/>
            <person name="Shu S."/>
            <person name="Flowers D."/>
            <person name="Luo F."/>
            <person name="Wang Y."/>
            <person name="Xia P."/>
            <person name="Barry K."/>
            <person name="Daum C."/>
            <person name="Lipzen A."/>
            <person name="Yoshinaga Y."/>
            <person name="Schmutz J."/>
            <person name="Saski C."/>
            <person name="Vermerris W."/>
            <person name="Kresovich S."/>
        </authorList>
    </citation>
    <scope>NUCLEOTIDE SEQUENCE</scope>
</reference>
<dbReference type="GO" id="GO:0016020">
    <property type="term" value="C:membrane"/>
    <property type="evidence" value="ECO:0007669"/>
    <property type="project" value="UniProtKB-SubCell"/>
</dbReference>
<protein>
    <recommendedName>
        <fullName evidence="9">PGG domain-containing protein</fullName>
    </recommendedName>
</protein>
<reference evidence="10" key="1">
    <citation type="journal article" date="2019" name="BMC Genomics">
        <title>A new reference genome for Sorghum bicolor reveals high levels of sequence similarity between sweet and grain genotypes: implications for the genetics of sugar metabolism.</title>
        <authorList>
            <person name="Cooper E.A."/>
            <person name="Brenton Z.W."/>
            <person name="Flinn B.S."/>
            <person name="Jenkins J."/>
            <person name="Shu S."/>
            <person name="Flowers D."/>
            <person name="Luo F."/>
            <person name="Wang Y."/>
            <person name="Xia P."/>
            <person name="Barry K."/>
            <person name="Daum C."/>
            <person name="Lipzen A."/>
            <person name="Yoshinaga Y."/>
            <person name="Schmutz J."/>
            <person name="Saski C."/>
            <person name="Vermerris W."/>
            <person name="Kresovich S."/>
        </authorList>
    </citation>
    <scope>NUCLEOTIDE SEQUENCE</scope>
</reference>
<evidence type="ECO:0000313" key="10">
    <source>
        <dbReference type="EMBL" id="KAG0551868.1"/>
    </source>
</evidence>
<dbReference type="EMBL" id="CM027680">
    <property type="protein sequence ID" value="KAG0551868.1"/>
    <property type="molecule type" value="Genomic_DNA"/>
</dbReference>
<dbReference type="OrthoDB" id="681126at2759"/>
<keyword evidence="6 8" id="KW-0472">Membrane</keyword>
<accession>A0A921S587</accession>
<evidence type="ECO:0000256" key="1">
    <source>
        <dbReference type="ARBA" id="ARBA00004141"/>
    </source>
</evidence>
<feature type="region of interest" description="Disordered" evidence="7">
    <location>
        <begin position="1"/>
        <end position="27"/>
    </location>
</feature>
<feature type="transmembrane region" description="Helical" evidence="8">
    <location>
        <begin position="121"/>
        <end position="143"/>
    </location>
</feature>
<keyword evidence="5" id="KW-0040">ANK repeat</keyword>
<comment type="caution">
    <text evidence="10">The sequence shown here is derived from an EMBL/GenBank/DDBJ whole genome shotgun (WGS) entry which is preliminary data.</text>
</comment>
<dbReference type="PANTHER" id="PTHR24186:SF37">
    <property type="entry name" value="PGG DOMAIN-CONTAINING PROTEIN"/>
    <property type="match status" value="1"/>
</dbReference>
<keyword evidence="3" id="KW-0677">Repeat</keyword>
<evidence type="ECO:0000313" key="11">
    <source>
        <dbReference type="Proteomes" id="UP000807115"/>
    </source>
</evidence>
<gene>
    <name evidence="10" type="ORF">BDA96_01G460400</name>
</gene>
<evidence type="ECO:0000256" key="3">
    <source>
        <dbReference type="ARBA" id="ARBA00022737"/>
    </source>
</evidence>
<feature type="domain" description="PGG" evidence="9">
    <location>
        <begin position="58"/>
        <end position="170"/>
    </location>
</feature>
<dbReference type="Gramene" id="EER92532">
    <property type="protein sequence ID" value="EER92532"/>
    <property type="gene ID" value="SORBI_3001G432500"/>
</dbReference>
<dbReference type="OMA" id="YWQQDTT"/>
<feature type="transmembrane region" description="Helical" evidence="8">
    <location>
        <begin position="177"/>
        <end position="195"/>
    </location>
</feature>
<dbReference type="PANTHER" id="PTHR24186">
    <property type="entry name" value="PROTEIN PHOSPHATASE 1 REGULATORY SUBUNIT"/>
    <property type="match status" value="1"/>
</dbReference>
<dbReference type="KEGG" id="sbi:8078834"/>
<evidence type="ECO:0000256" key="6">
    <source>
        <dbReference type="ARBA" id="ARBA00023136"/>
    </source>
</evidence>
<dbReference type="AlphaFoldDB" id="A0A921S587"/>
<evidence type="ECO:0000256" key="2">
    <source>
        <dbReference type="ARBA" id="ARBA00022692"/>
    </source>
</evidence>
<evidence type="ECO:0000256" key="4">
    <source>
        <dbReference type="ARBA" id="ARBA00022989"/>
    </source>
</evidence>
<sequence>MSHQPRVHPNAAPAAGNLEMGDHAHGGVYPPLPVHSQSVNQQQLGVGLGGCGGGPNTWVGNDANTLLVVATLITTLTYQLGTSIPGGYWQQDTTAASRDGKRQVTYLAGDPIMRDLHRPRYWVFMGASWVGFASSMVMTLSLLVRMPVDSRHVRWSFVVAYSSLVLTFVVSQPRTHLSLDIWAAVLVFLWIIVSLHPDRRARAIQVLCCGAREA</sequence>
<organism evidence="10 11">
    <name type="scientific">Sorghum bicolor</name>
    <name type="common">Sorghum</name>
    <name type="synonym">Sorghum vulgare</name>
    <dbReference type="NCBI Taxonomy" id="4558"/>
    <lineage>
        <taxon>Eukaryota</taxon>
        <taxon>Viridiplantae</taxon>
        <taxon>Streptophyta</taxon>
        <taxon>Embryophyta</taxon>
        <taxon>Tracheophyta</taxon>
        <taxon>Spermatophyta</taxon>
        <taxon>Magnoliopsida</taxon>
        <taxon>Liliopsida</taxon>
        <taxon>Poales</taxon>
        <taxon>Poaceae</taxon>
        <taxon>PACMAD clade</taxon>
        <taxon>Panicoideae</taxon>
        <taxon>Andropogonodae</taxon>
        <taxon>Andropogoneae</taxon>
        <taxon>Sorghinae</taxon>
        <taxon>Sorghum</taxon>
    </lineage>
</organism>
<proteinExistence type="predicted"/>
<keyword evidence="4 8" id="KW-1133">Transmembrane helix</keyword>
<evidence type="ECO:0000256" key="7">
    <source>
        <dbReference type="SAM" id="MobiDB-lite"/>
    </source>
</evidence>
<comment type="subcellular location">
    <subcellularLocation>
        <location evidence="1">Membrane</location>
        <topology evidence="1">Multi-pass membrane protein</topology>
    </subcellularLocation>
</comment>
<feature type="transmembrane region" description="Helical" evidence="8">
    <location>
        <begin position="155"/>
        <end position="171"/>
    </location>
</feature>
<evidence type="ECO:0000256" key="8">
    <source>
        <dbReference type="SAM" id="Phobius"/>
    </source>
</evidence>
<dbReference type="Pfam" id="PF13962">
    <property type="entry name" value="PGG"/>
    <property type="match status" value="1"/>
</dbReference>
<evidence type="ECO:0000259" key="9">
    <source>
        <dbReference type="Pfam" id="PF13962"/>
    </source>
</evidence>
<evidence type="ECO:0000256" key="5">
    <source>
        <dbReference type="ARBA" id="ARBA00023043"/>
    </source>
</evidence>
<name>A0A921S587_SORBI</name>
<dbReference type="Proteomes" id="UP000807115">
    <property type="component" value="Chromosome 1"/>
</dbReference>